<accession>A0ABU6J412</accession>
<gene>
    <name evidence="2" type="ORF">RY831_04305</name>
</gene>
<feature type="domain" description="Transposase-like Mu C-terminal" evidence="1">
    <location>
        <begin position="413"/>
        <end position="457"/>
    </location>
</feature>
<evidence type="ECO:0000313" key="2">
    <source>
        <dbReference type="EMBL" id="MEC4718354.1"/>
    </source>
</evidence>
<comment type="caution">
    <text evidence="2">The sequence shown here is derived from an EMBL/GenBank/DDBJ whole genome shotgun (WGS) entry which is preliminary data.</text>
</comment>
<evidence type="ECO:0000313" key="3">
    <source>
        <dbReference type="Proteomes" id="UP001352263"/>
    </source>
</evidence>
<protein>
    <submittedName>
        <fullName evidence="2">Mu transposase C-terminal domain-containing protein</fullName>
    </submittedName>
</protein>
<dbReference type="EMBL" id="JAWIIV010000002">
    <property type="protein sequence ID" value="MEC4718354.1"/>
    <property type="molecule type" value="Genomic_DNA"/>
</dbReference>
<keyword evidence="3" id="KW-1185">Reference proteome</keyword>
<evidence type="ECO:0000259" key="1">
    <source>
        <dbReference type="Pfam" id="PF09299"/>
    </source>
</evidence>
<sequence>MGFRGLRAYLHTKEYVRNKQTSPKRPEQQGGQSGALSALLIAMPNLESLLIRHISQNAKQLKIAEHRMSATVLHRIFVRTLHECGASKCEWPFNTKYLGLRTIQKYMRNFVEQEFSRLVVSKGKKDAVAQSNVSTGYSPFLQFVDPYDAVEIDAYFQDCFLSVPFLTPEGGETDLLLERIWLIAAVDRVSKAILAYKVVYRSEVTADDVLDVIKTAAVGKWSPLNLTDQALRYPPQSGLPSGCIPNAFGAVWSVTFLDGALAHLANAIHQRARCTIGFVINWGPVGHFERRPNVERAFGEVARTFFQRLPSTTGVSPDNGRAATPEINATRFRIRASEIEEYLDVLIAQKNATPTAALSYRSPLEYLRYFLEGPEPLSWPRHLPDAARDLVKLLVCRRTAVVRGNPKTGKRPYIQIDRVRYTSPVLADSAQLIGRKLVVHIDEDDMRQVKVFLDNGAELGFLTAQGKWSNTKHSRRTRQAINSLLYRRTLVLAEFDDPVQAYLRYLSTPTKPLKKGQPQINKRQVTEAARISSEMEKPAVLRIEPASGGTVVTPTVSDVSTRRSLLASSVPFIGKVRNRT</sequence>
<proteinExistence type="predicted"/>
<dbReference type="RefSeq" id="WP_194724064.1">
    <property type="nucleotide sequence ID" value="NZ_JAWIIV010000002.1"/>
</dbReference>
<dbReference type="InterPro" id="IPR015378">
    <property type="entry name" value="Transposase-like_Mu_C"/>
</dbReference>
<name>A0ABU6J412_9BURK</name>
<reference evidence="2 3" key="1">
    <citation type="submission" date="2023-10" db="EMBL/GenBank/DDBJ databases">
        <title>Noviherbaspirillum sp. CPCC 100848 genome assembly.</title>
        <authorList>
            <person name="Li X.Y."/>
            <person name="Fang X.M."/>
        </authorList>
    </citation>
    <scope>NUCLEOTIDE SEQUENCE [LARGE SCALE GENOMIC DNA]</scope>
    <source>
        <strain evidence="2 3">CPCC 100848</strain>
    </source>
</reference>
<dbReference type="Proteomes" id="UP001352263">
    <property type="component" value="Unassembled WGS sequence"/>
</dbReference>
<dbReference type="Pfam" id="PF09299">
    <property type="entry name" value="Mu-transpos_C"/>
    <property type="match status" value="1"/>
</dbReference>
<organism evidence="2 3">
    <name type="scientific">Noviherbaspirillum album</name>
    <dbReference type="NCBI Taxonomy" id="3080276"/>
    <lineage>
        <taxon>Bacteria</taxon>
        <taxon>Pseudomonadati</taxon>
        <taxon>Pseudomonadota</taxon>
        <taxon>Betaproteobacteria</taxon>
        <taxon>Burkholderiales</taxon>
        <taxon>Oxalobacteraceae</taxon>
        <taxon>Noviherbaspirillum</taxon>
    </lineage>
</organism>